<sequence>MKTFSIGNSPMVIRWGFSCILALISHLAFANTDITVDQSLSDITKGNIATAIVLSDAGLVTLGVVNFDPSNIVDLDNIDTGSKESIQRRKELSVYSIPWESNWLELSPDWQTASFVKFSFINSKQSLQLSDQANMTEKLDEKSYLLSAEQRWRYELSSNWWLQLGLGGHYIWYRNHFDYSPALEGLRQDFDGEVFNTSFDAWMVDPTLELHYQGTLWENKWQFISRVNYAFGNIVNADSPEQTGTPHVGRFSNTFIYHYPLPELMGYRNEMRFLFKRIDLTGDAVDSMGTNHYYEMGLGWLVETPSLSSWLTNIGIGVTVNIDSVLSGGSVVLLFNEEI</sequence>
<feature type="signal peptide" evidence="1">
    <location>
        <begin position="1"/>
        <end position="30"/>
    </location>
</feature>
<organism evidence="3 4">
    <name type="scientific">Shewanella japonica</name>
    <dbReference type="NCBI Taxonomy" id="93973"/>
    <lineage>
        <taxon>Bacteria</taxon>
        <taxon>Pseudomonadati</taxon>
        <taxon>Pseudomonadota</taxon>
        <taxon>Gammaproteobacteria</taxon>
        <taxon>Alteromonadales</taxon>
        <taxon>Shewanellaceae</taxon>
        <taxon>Shewanella</taxon>
    </lineage>
</organism>
<proteinExistence type="predicted"/>
<evidence type="ECO:0000313" key="4">
    <source>
        <dbReference type="Proteomes" id="UP000191820"/>
    </source>
</evidence>
<dbReference type="Pfam" id="PF11557">
    <property type="entry name" value="Omp_AT"/>
    <property type="match status" value="1"/>
</dbReference>
<dbReference type="RefSeq" id="WP_080917229.1">
    <property type="nucleotide sequence ID" value="NZ_CP020472.1"/>
</dbReference>
<reference evidence="3 4" key="1">
    <citation type="submission" date="2017-03" db="EMBL/GenBank/DDBJ databases">
        <title>Genome sequencing of Shewanella japonica KCTC 22435.</title>
        <authorList>
            <person name="Kim K.M."/>
        </authorList>
    </citation>
    <scope>NUCLEOTIDE SEQUENCE [LARGE SCALE GENOMIC DNA]</scope>
    <source>
        <strain evidence="3 4">KCTC 22435</strain>
    </source>
</reference>
<dbReference type="Proteomes" id="UP000191820">
    <property type="component" value="Chromosome"/>
</dbReference>
<protein>
    <recommendedName>
        <fullName evidence="2">Solitary outer membrane autotransporter-like beta-barrel domain-containing protein</fullName>
    </recommendedName>
</protein>
<name>A0ABM6JQC5_9GAMM</name>
<feature type="domain" description="Solitary outer membrane autotransporter-like beta-barrel" evidence="2">
    <location>
        <begin position="14"/>
        <end position="337"/>
    </location>
</feature>
<evidence type="ECO:0000256" key="1">
    <source>
        <dbReference type="SAM" id="SignalP"/>
    </source>
</evidence>
<evidence type="ECO:0000259" key="2">
    <source>
        <dbReference type="Pfam" id="PF11557"/>
    </source>
</evidence>
<accession>A0ABM6JQC5</accession>
<evidence type="ECO:0000313" key="3">
    <source>
        <dbReference type="EMBL" id="ARD24329.1"/>
    </source>
</evidence>
<feature type="chain" id="PRO_5047040497" description="Solitary outer membrane autotransporter-like beta-barrel domain-containing protein" evidence="1">
    <location>
        <begin position="31"/>
        <end position="339"/>
    </location>
</feature>
<keyword evidence="4" id="KW-1185">Reference proteome</keyword>
<dbReference type="InterPro" id="IPR021621">
    <property type="entry name" value="Omp_AT"/>
</dbReference>
<keyword evidence="1" id="KW-0732">Signal</keyword>
<dbReference type="EMBL" id="CP020472">
    <property type="protein sequence ID" value="ARD24329.1"/>
    <property type="molecule type" value="Genomic_DNA"/>
</dbReference>
<gene>
    <name evidence="3" type="ORF">SJ2017_4101</name>
</gene>